<evidence type="ECO:0000313" key="2">
    <source>
        <dbReference type="EMBL" id="MDH6195623.1"/>
    </source>
</evidence>
<keyword evidence="3" id="KW-1185">Reference proteome</keyword>
<accession>A0ABT6KY39</accession>
<feature type="transmembrane region" description="Helical" evidence="1">
    <location>
        <begin position="98"/>
        <end position="120"/>
    </location>
</feature>
<keyword evidence="1" id="KW-0472">Membrane</keyword>
<sequence length="241" mass="24690">MNGSPLRLPSDGPIPAELLADLQAGLLDDATAARVRLRVRTDPQAAATLAALDQVRRDLAELGQDADSAPPVPAEVTARITEVLRAEPGLPSARRWRLVAAAVGGCAVVVAAVLGVSMLLRPPGPARSTMTSLGQITVSPPRSAIGLSESQLLDLLSVPPELGPLADPRHRTACLAALGYPSGVRILGARPLDVAGSRGVLVLLPADTPDTVVALVVAADCDAGHAGLLADTMVKRPVNNP</sequence>
<gene>
    <name evidence="2" type="ORF">M2272_002263</name>
</gene>
<keyword evidence="1" id="KW-1133">Transmembrane helix</keyword>
<reference evidence="2 3" key="1">
    <citation type="submission" date="2023-04" db="EMBL/GenBank/DDBJ databases">
        <title>Forest soil microbial communities from Buena Vista Peninsula, Colon Province, Panama.</title>
        <authorList>
            <person name="Bouskill N."/>
        </authorList>
    </citation>
    <scope>NUCLEOTIDE SEQUENCE [LARGE SCALE GENOMIC DNA]</scope>
    <source>
        <strain evidence="2 3">AC80</strain>
    </source>
</reference>
<protein>
    <recommendedName>
        <fullName evidence="4">Anti-sigma-M factor RsmA</fullName>
    </recommendedName>
</protein>
<dbReference type="RefSeq" id="WP_280832260.1">
    <property type="nucleotide sequence ID" value="NZ_JARXVE010000003.1"/>
</dbReference>
<dbReference type="Proteomes" id="UP001160130">
    <property type="component" value="Unassembled WGS sequence"/>
</dbReference>
<proteinExistence type="predicted"/>
<comment type="caution">
    <text evidence="2">The sequence shown here is derived from an EMBL/GenBank/DDBJ whole genome shotgun (WGS) entry which is preliminary data.</text>
</comment>
<dbReference type="EMBL" id="JARXVE010000003">
    <property type="protein sequence ID" value="MDH6195623.1"/>
    <property type="molecule type" value="Genomic_DNA"/>
</dbReference>
<keyword evidence="1" id="KW-0812">Transmembrane</keyword>
<evidence type="ECO:0000256" key="1">
    <source>
        <dbReference type="SAM" id="Phobius"/>
    </source>
</evidence>
<name>A0ABT6KY39_9MYCO</name>
<organism evidence="2 3">
    <name type="scientific">Mycolicibacterium frederiksbergense</name>
    <dbReference type="NCBI Taxonomy" id="117567"/>
    <lineage>
        <taxon>Bacteria</taxon>
        <taxon>Bacillati</taxon>
        <taxon>Actinomycetota</taxon>
        <taxon>Actinomycetes</taxon>
        <taxon>Mycobacteriales</taxon>
        <taxon>Mycobacteriaceae</taxon>
        <taxon>Mycolicibacterium</taxon>
    </lineage>
</organism>
<evidence type="ECO:0000313" key="3">
    <source>
        <dbReference type="Proteomes" id="UP001160130"/>
    </source>
</evidence>
<evidence type="ECO:0008006" key="4">
    <source>
        <dbReference type="Google" id="ProtNLM"/>
    </source>
</evidence>